<dbReference type="InterPro" id="IPR000524">
    <property type="entry name" value="Tscrpt_reg_HTH_GntR"/>
</dbReference>
<dbReference type="AlphaFoldDB" id="A0A7Z7CYL9"/>
<dbReference type="Gene3D" id="1.20.120.530">
    <property type="entry name" value="GntR ligand-binding domain-like"/>
    <property type="match status" value="1"/>
</dbReference>
<dbReference type="InterPro" id="IPR011711">
    <property type="entry name" value="GntR_C"/>
</dbReference>
<keyword evidence="3" id="KW-0804">Transcription</keyword>
<dbReference type="Proteomes" id="UP000198702">
    <property type="component" value="Unassembled WGS sequence"/>
</dbReference>
<dbReference type="PROSITE" id="PS50949">
    <property type="entry name" value="HTH_GNTR"/>
    <property type="match status" value="1"/>
</dbReference>
<organism evidence="5 6">
    <name type="scientific">Microbacterium saccharophilum</name>
    <dbReference type="NCBI Taxonomy" id="1213358"/>
    <lineage>
        <taxon>Bacteria</taxon>
        <taxon>Bacillati</taxon>
        <taxon>Actinomycetota</taxon>
        <taxon>Actinomycetes</taxon>
        <taxon>Micrococcales</taxon>
        <taxon>Microbacteriaceae</taxon>
        <taxon>Microbacterium</taxon>
    </lineage>
</organism>
<dbReference type="InterPro" id="IPR036390">
    <property type="entry name" value="WH_DNA-bd_sf"/>
</dbReference>
<dbReference type="GO" id="GO:0003677">
    <property type="term" value="F:DNA binding"/>
    <property type="evidence" value="ECO:0007669"/>
    <property type="project" value="UniProtKB-KW"/>
</dbReference>
<name>A0A7Z7CYL9_9MICO</name>
<evidence type="ECO:0000313" key="6">
    <source>
        <dbReference type="Proteomes" id="UP000198702"/>
    </source>
</evidence>
<dbReference type="InterPro" id="IPR008920">
    <property type="entry name" value="TF_FadR/GntR_C"/>
</dbReference>
<comment type="caution">
    <text evidence="5">The sequence shown here is derived from an EMBL/GenBank/DDBJ whole genome shotgun (WGS) entry which is preliminary data.</text>
</comment>
<dbReference type="CDD" id="cd07377">
    <property type="entry name" value="WHTH_GntR"/>
    <property type="match status" value="1"/>
</dbReference>
<dbReference type="SMART" id="SM00895">
    <property type="entry name" value="FCD"/>
    <property type="match status" value="1"/>
</dbReference>
<dbReference type="EMBL" id="FOQZ01000003">
    <property type="protein sequence ID" value="SFI61186.1"/>
    <property type="molecule type" value="Genomic_DNA"/>
</dbReference>
<dbReference type="Gene3D" id="1.10.10.10">
    <property type="entry name" value="Winged helix-like DNA-binding domain superfamily/Winged helix DNA-binding domain"/>
    <property type="match status" value="1"/>
</dbReference>
<evidence type="ECO:0000313" key="5">
    <source>
        <dbReference type="EMBL" id="SFI61186.1"/>
    </source>
</evidence>
<dbReference type="Pfam" id="PF07729">
    <property type="entry name" value="FCD"/>
    <property type="match status" value="1"/>
</dbReference>
<dbReference type="PANTHER" id="PTHR43537">
    <property type="entry name" value="TRANSCRIPTIONAL REGULATOR, GNTR FAMILY"/>
    <property type="match status" value="1"/>
</dbReference>
<dbReference type="SUPFAM" id="SSF46785">
    <property type="entry name" value="Winged helix' DNA-binding domain"/>
    <property type="match status" value="1"/>
</dbReference>
<accession>A0A7Z7CYL9</accession>
<protein>
    <submittedName>
        <fullName evidence="5">DNA-binding transcriptional regulator, GntR family</fullName>
    </submittedName>
</protein>
<dbReference type="GO" id="GO:0003700">
    <property type="term" value="F:DNA-binding transcription factor activity"/>
    <property type="evidence" value="ECO:0007669"/>
    <property type="project" value="InterPro"/>
</dbReference>
<dbReference type="Pfam" id="PF00392">
    <property type="entry name" value="GntR"/>
    <property type="match status" value="1"/>
</dbReference>
<gene>
    <name evidence="5" type="ORF">SAMN04487751_2382</name>
</gene>
<reference evidence="5 6" key="1">
    <citation type="submission" date="2016-10" db="EMBL/GenBank/DDBJ databases">
        <authorList>
            <person name="Varghese N."/>
            <person name="Submissions S."/>
        </authorList>
    </citation>
    <scope>NUCLEOTIDE SEQUENCE [LARGE SCALE GENOMIC DNA]</scope>
    <source>
        <strain evidence="5 6">UNC380MFSha3.1</strain>
    </source>
</reference>
<evidence type="ECO:0000259" key="4">
    <source>
        <dbReference type="PROSITE" id="PS50949"/>
    </source>
</evidence>
<dbReference type="SMART" id="SM00345">
    <property type="entry name" value="HTH_GNTR"/>
    <property type="match status" value="1"/>
</dbReference>
<keyword evidence="2 5" id="KW-0238">DNA-binding</keyword>
<sequence>MLTSRGKRIHDVVRADILGGKWMPGERLQPAVLATSYQTSTTVVREALTRLAGENFIDIQPNRGFFVPRLSLDVLRDLTEVRCRTESLAIELAVDRGDLAWEAELTAAHHTLARTPRRGAHDPQHVSETWAEVHRAFHMKLIDACDVPVLIDFSRRLADATELYRRWAAPSTAATTRSAEEEHAAILAATLSRDAQLASELLRQHYERTVQVVLESGLVEGIESAKV</sequence>
<evidence type="ECO:0000256" key="3">
    <source>
        <dbReference type="ARBA" id="ARBA00023163"/>
    </source>
</evidence>
<feature type="domain" description="HTH gntR-type" evidence="4">
    <location>
        <begin position="3"/>
        <end position="70"/>
    </location>
</feature>
<dbReference type="PANTHER" id="PTHR43537:SF20">
    <property type="entry name" value="HTH-TYPE TRANSCRIPTIONAL REPRESSOR GLAR"/>
    <property type="match status" value="1"/>
</dbReference>
<dbReference type="InterPro" id="IPR036388">
    <property type="entry name" value="WH-like_DNA-bd_sf"/>
</dbReference>
<evidence type="ECO:0000256" key="1">
    <source>
        <dbReference type="ARBA" id="ARBA00023015"/>
    </source>
</evidence>
<dbReference type="SUPFAM" id="SSF48008">
    <property type="entry name" value="GntR ligand-binding domain-like"/>
    <property type="match status" value="1"/>
</dbReference>
<proteinExistence type="predicted"/>
<evidence type="ECO:0000256" key="2">
    <source>
        <dbReference type="ARBA" id="ARBA00023125"/>
    </source>
</evidence>
<keyword evidence="1" id="KW-0805">Transcription regulation</keyword>